<evidence type="ECO:0008006" key="6">
    <source>
        <dbReference type="Google" id="ProtNLM"/>
    </source>
</evidence>
<feature type="region of interest" description="Disordered" evidence="3">
    <location>
        <begin position="43"/>
        <end position="95"/>
    </location>
</feature>
<evidence type="ECO:0000256" key="2">
    <source>
        <dbReference type="PROSITE-ProRule" id="PRU00708"/>
    </source>
</evidence>
<keyword evidence="5" id="KW-1185">Reference proteome</keyword>
<dbReference type="PANTHER" id="PTHR47936">
    <property type="entry name" value="PPR_LONG DOMAIN-CONTAINING PROTEIN"/>
    <property type="match status" value="1"/>
</dbReference>
<feature type="repeat" description="PPR" evidence="2">
    <location>
        <begin position="252"/>
        <end position="286"/>
    </location>
</feature>
<feature type="region of interest" description="Disordered" evidence="3">
    <location>
        <begin position="118"/>
        <end position="137"/>
    </location>
</feature>
<dbReference type="EMBL" id="ML014231">
    <property type="protein sequence ID" value="RKP00176.1"/>
    <property type="molecule type" value="Genomic_DNA"/>
</dbReference>
<feature type="region of interest" description="Disordered" evidence="3">
    <location>
        <begin position="566"/>
        <end position="590"/>
    </location>
</feature>
<dbReference type="Pfam" id="PF01535">
    <property type="entry name" value="PPR"/>
    <property type="match status" value="2"/>
</dbReference>
<evidence type="ECO:0000256" key="3">
    <source>
        <dbReference type="SAM" id="MobiDB-lite"/>
    </source>
</evidence>
<dbReference type="InterPro" id="IPR011990">
    <property type="entry name" value="TPR-like_helical_dom_sf"/>
</dbReference>
<dbReference type="Proteomes" id="UP000274922">
    <property type="component" value="Unassembled WGS sequence"/>
</dbReference>
<accession>A0A4P9X4Z8</accession>
<name>A0A4P9X4Z8_9FUNG</name>
<sequence length="912" mass="99390">MPSPPRCPRRLLVPSASGLLRIPLSVWLRPQLPAFPARTPSFAALDPRGSVPPSPVARTLSTTSSVWARPSPRLSKRATATASERAPRAKPRGPVVLAPASHVATAVDAYHHTTTSLPSSASAFQPSSSFRPSASSSHEPSVAQLYASFQRQLRARDWQATWATYLAITKLPQFRWTSSLFEGLLRHLSQLDGPTIYHIEQVFQHMRQLGIPVETGHYNARLRFKAKANREADVRSLNETLQELETAGLEPNADTYVIYLDAYVRQGRFDQAEAFLQTMASNGITPAACHYDTLLTGYLEADRPDDVERLLAAMRADDVVCSNATFNTLVGLYCRRGQLAQAQRFFDAIPGLGGSHDLVLYTTLMSGYSRAGDYEQVASLFQQMQQADALQPDGPAYTVYIGALGRSGDVERVMREIAAMRAKGIPVTRAMYEQVLLHMSEGGHTAALVALLTSMNTQGIDISAKSLTLAMKAFAHVYDVAGVDRIAAQLKSRGMSLLTQQYNCLIQAYAYQGDAAKVWRVYTEAHAAREVDGETYRMVCECMLAQGYIHRAVLVATQAVQTSAFAAHGTPPPTARRGASASSSPSRPSREGLPAYLLVELLETCFTQKAPFLAMHVLRCLKTVSPASATSDAAAGGSADATDAHRHVFQTHQKSLNQLLYDLVFQDAAEHAKASSTEVAEANRDHRRPLTPPSEDVTAGHGFADLTDVHRQLGAASADATNAALAKTLYAELRARHIPLSSRAVLAMLTLHHREHALLDLVRVWTAYDTQCRAQHVALDADVVEAFLAGVADMGRGATLTALLEMHRQSPPGSSSSSSSSSSASSPPWPLTPRSNELLALICARLGEARDLQRRLLTMIEEATLTPSFGLEVLRMLREHGHHALRREIEAFFEELAPEITDGIEDLVDPQS</sequence>
<dbReference type="Gene3D" id="1.25.40.10">
    <property type="entry name" value="Tetratricopeptide repeat domain"/>
    <property type="match status" value="3"/>
</dbReference>
<dbReference type="NCBIfam" id="TIGR00756">
    <property type="entry name" value="PPR"/>
    <property type="match status" value="2"/>
</dbReference>
<feature type="region of interest" description="Disordered" evidence="3">
    <location>
        <begin position="675"/>
        <end position="701"/>
    </location>
</feature>
<dbReference type="AlphaFoldDB" id="A0A4P9X4Z8"/>
<dbReference type="Pfam" id="PF13812">
    <property type="entry name" value="PPR_3"/>
    <property type="match status" value="1"/>
</dbReference>
<evidence type="ECO:0000256" key="1">
    <source>
        <dbReference type="ARBA" id="ARBA00022737"/>
    </source>
</evidence>
<feature type="region of interest" description="Disordered" evidence="3">
    <location>
        <begin position="807"/>
        <end position="830"/>
    </location>
</feature>
<keyword evidence="1" id="KW-0677">Repeat</keyword>
<dbReference type="STRING" id="1555241.A0A4P9X4Z8"/>
<dbReference type="SUPFAM" id="SSF48452">
    <property type="entry name" value="TPR-like"/>
    <property type="match status" value="1"/>
</dbReference>
<evidence type="ECO:0000313" key="5">
    <source>
        <dbReference type="Proteomes" id="UP000274922"/>
    </source>
</evidence>
<proteinExistence type="predicted"/>
<protein>
    <recommendedName>
        <fullName evidence="6">Pentacotripeptide-repeat region of PRORP domain-containing protein</fullName>
    </recommendedName>
</protein>
<evidence type="ECO:0000313" key="4">
    <source>
        <dbReference type="EMBL" id="RKP00176.1"/>
    </source>
</evidence>
<gene>
    <name evidence="4" type="ORF">CXG81DRAFT_27104</name>
</gene>
<reference evidence="5" key="1">
    <citation type="journal article" date="2018" name="Nat. Microbiol.">
        <title>Leveraging single-cell genomics to expand the fungal tree of life.</title>
        <authorList>
            <person name="Ahrendt S.R."/>
            <person name="Quandt C.A."/>
            <person name="Ciobanu D."/>
            <person name="Clum A."/>
            <person name="Salamov A."/>
            <person name="Andreopoulos B."/>
            <person name="Cheng J.F."/>
            <person name="Woyke T."/>
            <person name="Pelin A."/>
            <person name="Henrissat B."/>
            <person name="Reynolds N.K."/>
            <person name="Benny G.L."/>
            <person name="Smith M.E."/>
            <person name="James T.Y."/>
            <person name="Grigoriev I.V."/>
        </authorList>
    </citation>
    <scope>NUCLEOTIDE SEQUENCE [LARGE SCALE GENOMIC DNA]</scope>
    <source>
        <strain evidence="5">ATCC 52028</strain>
    </source>
</reference>
<feature type="repeat" description="PPR" evidence="2">
    <location>
        <begin position="357"/>
        <end position="391"/>
    </location>
</feature>
<dbReference type="InterPro" id="IPR002885">
    <property type="entry name" value="PPR_rpt"/>
</dbReference>
<dbReference type="OrthoDB" id="185373at2759"/>
<dbReference type="PROSITE" id="PS51375">
    <property type="entry name" value="PPR"/>
    <property type="match status" value="3"/>
</dbReference>
<feature type="repeat" description="PPR" evidence="2">
    <location>
        <begin position="322"/>
        <end position="356"/>
    </location>
</feature>
<dbReference type="PANTHER" id="PTHR47936:SF1">
    <property type="entry name" value="PENTATRICOPEPTIDE REPEAT-CONTAINING PROTEIN GUN1, CHLOROPLASTIC"/>
    <property type="match status" value="1"/>
</dbReference>
<organism evidence="4 5">
    <name type="scientific">Caulochytrium protostelioides</name>
    <dbReference type="NCBI Taxonomy" id="1555241"/>
    <lineage>
        <taxon>Eukaryota</taxon>
        <taxon>Fungi</taxon>
        <taxon>Fungi incertae sedis</taxon>
        <taxon>Chytridiomycota</taxon>
        <taxon>Chytridiomycota incertae sedis</taxon>
        <taxon>Chytridiomycetes</taxon>
        <taxon>Caulochytriales</taxon>
        <taxon>Caulochytriaceae</taxon>
        <taxon>Caulochytrium</taxon>
    </lineage>
</organism>
<feature type="compositionally biased region" description="Low complexity" evidence="3">
    <location>
        <begin position="810"/>
        <end position="826"/>
    </location>
</feature>
<feature type="compositionally biased region" description="Low complexity" evidence="3">
    <location>
        <begin position="575"/>
        <end position="587"/>
    </location>
</feature>